<gene>
    <name evidence="1" type="ORF">NE646_06300</name>
</gene>
<protein>
    <submittedName>
        <fullName evidence="1">Ribbon-helix-helix protein, CopG family</fullName>
    </submittedName>
</protein>
<dbReference type="GO" id="GO:0006355">
    <property type="term" value="P:regulation of DNA-templated transcription"/>
    <property type="evidence" value="ECO:0007669"/>
    <property type="project" value="InterPro"/>
</dbReference>
<reference evidence="1" key="1">
    <citation type="submission" date="2022-06" db="EMBL/GenBank/DDBJ databases">
        <title>Isolation of gut microbiota from human fecal samples.</title>
        <authorList>
            <person name="Pamer E.G."/>
            <person name="Barat B."/>
            <person name="Waligurski E."/>
            <person name="Medina S."/>
            <person name="Paddock L."/>
            <person name="Mostad J."/>
        </authorList>
    </citation>
    <scope>NUCLEOTIDE SEQUENCE</scope>
    <source>
        <strain evidence="1">DFI.7.96</strain>
    </source>
</reference>
<dbReference type="Proteomes" id="UP001205063">
    <property type="component" value="Unassembled WGS sequence"/>
</dbReference>
<organism evidence="1 2">
    <name type="scientific">Bittarella massiliensis</name>
    <name type="common">ex Durand et al. 2017</name>
    <dbReference type="NCBI Taxonomy" id="1720313"/>
    <lineage>
        <taxon>Bacteria</taxon>
        <taxon>Bacillati</taxon>
        <taxon>Bacillota</taxon>
        <taxon>Clostridia</taxon>
        <taxon>Eubacteriales</taxon>
        <taxon>Oscillospiraceae</taxon>
        <taxon>Bittarella (ex Durand et al. 2017)</taxon>
    </lineage>
</organism>
<accession>A0AAW5K9I2</accession>
<name>A0AAW5K9I2_9FIRM</name>
<dbReference type="RefSeq" id="WP_216401592.1">
    <property type="nucleotide sequence ID" value="NZ_JANGAB010000002.1"/>
</dbReference>
<proteinExistence type="predicted"/>
<evidence type="ECO:0000313" key="1">
    <source>
        <dbReference type="EMBL" id="MCQ4949278.1"/>
    </source>
</evidence>
<comment type="caution">
    <text evidence="1">The sequence shown here is derived from an EMBL/GenBank/DDBJ whole genome shotgun (WGS) entry which is preliminary data.</text>
</comment>
<dbReference type="EMBL" id="JANGAB010000002">
    <property type="protein sequence ID" value="MCQ4949278.1"/>
    <property type="molecule type" value="Genomic_DNA"/>
</dbReference>
<dbReference type="AlphaFoldDB" id="A0AAW5K9I2"/>
<evidence type="ECO:0000313" key="2">
    <source>
        <dbReference type="Proteomes" id="UP001205063"/>
    </source>
</evidence>
<sequence length="59" mass="6844">MSGKKMGRPPSENPLSERIYLRVDRETKEVLDQCAKQMHATRSEVVRKGIYLVRDALKK</sequence>